<evidence type="ECO:0000313" key="3">
    <source>
        <dbReference type="Proteomes" id="UP000247409"/>
    </source>
</evidence>
<protein>
    <submittedName>
        <fullName evidence="2">Uncharacterized protein</fullName>
    </submittedName>
</protein>
<gene>
    <name evidence="2" type="ORF">BWQ96_05467</name>
</gene>
<evidence type="ECO:0000313" key="2">
    <source>
        <dbReference type="EMBL" id="PXF44797.1"/>
    </source>
</evidence>
<sequence length="78" mass="8604">MNSHIRIELCLCTPRIRNLEAGVASAAKVSGPVHGRGYDLQMTIHLHTKQKNESEEIPSPSKSATGETERLNEPIPTR</sequence>
<proteinExistence type="predicted"/>
<feature type="region of interest" description="Disordered" evidence="1">
    <location>
        <begin position="48"/>
        <end position="78"/>
    </location>
</feature>
<name>A0A2V3ISS1_9FLOR</name>
<reference evidence="2 3" key="1">
    <citation type="journal article" date="2018" name="Mol. Biol. Evol.">
        <title>Analysis of the draft genome of the red seaweed Gracilariopsis chorda provides insights into genome size evolution in Rhodophyta.</title>
        <authorList>
            <person name="Lee J."/>
            <person name="Yang E.C."/>
            <person name="Graf L."/>
            <person name="Yang J.H."/>
            <person name="Qiu H."/>
            <person name="Zel Zion U."/>
            <person name="Chan C.X."/>
            <person name="Stephens T.G."/>
            <person name="Weber A.P.M."/>
            <person name="Boo G.H."/>
            <person name="Boo S.M."/>
            <person name="Kim K.M."/>
            <person name="Shin Y."/>
            <person name="Jung M."/>
            <person name="Lee S.J."/>
            <person name="Yim H.S."/>
            <person name="Lee J.H."/>
            <person name="Bhattacharya D."/>
            <person name="Yoon H.S."/>
        </authorList>
    </citation>
    <scope>NUCLEOTIDE SEQUENCE [LARGE SCALE GENOMIC DNA]</scope>
    <source>
        <strain evidence="2 3">SKKU-2015</strain>
        <tissue evidence="2">Whole body</tissue>
    </source>
</reference>
<keyword evidence="3" id="KW-1185">Reference proteome</keyword>
<organism evidence="2 3">
    <name type="scientific">Gracilariopsis chorda</name>
    <dbReference type="NCBI Taxonomy" id="448386"/>
    <lineage>
        <taxon>Eukaryota</taxon>
        <taxon>Rhodophyta</taxon>
        <taxon>Florideophyceae</taxon>
        <taxon>Rhodymeniophycidae</taxon>
        <taxon>Gracilariales</taxon>
        <taxon>Gracilariaceae</taxon>
        <taxon>Gracilariopsis</taxon>
    </lineage>
</organism>
<dbReference type="EMBL" id="NBIV01000081">
    <property type="protein sequence ID" value="PXF44797.1"/>
    <property type="molecule type" value="Genomic_DNA"/>
</dbReference>
<comment type="caution">
    <text evidence="2">The sequence shown here is derived from an EMBL/GenBank/DDBJ whole genome shotgun (WGS) entry which is preliminary data.</text>
</comment>
<accession>A0A2V3ISS1</accession>
<evidence type="ECO:0000256" key="1">
    <source>
        <dbReference type="SAM" id="MobiDB-lite"/>
    </source>
</evidence>
<dbReference type="AlphaFoldDB" id="A0A2V3ISS1"/>
<dbReference type="Proteomes" id="UP000247409">
    <property type="component" value="Unassembled WGS sequence"/>
</dbReference>